<accession>A0A3E4UJ75</accession>
<evidence type="ECO:0008006" key="4">
    <source>
        <dbReference type="Google" id="ProtNLM"/>
    </source>
</evidence>
<sequence>MKNMKKKVLLISLFLVATVVASFQFSSEKENLQSLMLENIDALASDEWGGTPRCIGSGSVDCPIANVKVYAVGGPYSLEESY</sequence>
<evidence type="ECO:0000256" key="1">
    <source>
        <dbReference type="SAM" id="SignalP"/>
    </source>
</evidence>
<reference evidence="2 3" key="1">
    <citation type="submission" date="2018-08" db="EMBL/GenBank/DDBJ databases">
        <title>A genome reference for cultivated species of the human gut microbiota.</title>
        <authorList>
            <person name="Zou Y."/>
            <person name="Xue W."/>
            <person name="Luo G."/>
        </authorList>
    </citation>
    <scope>NUCLEOTIDE SEQUENCE [LARGE SCALE GENOMIC DNA]</scope>
    <source>
        <strain evidence="2 3">TF03-6</strain>
    </source>
</reference>
<dbReference type="InterPro" id="IPR025905">
    <property type="entry name" value="NVEALA"/>
</dbReference>
<name>A0A3E4UJ75_BACSE</name>
<dbReference type="AlphaFoldDB" id="A0A3E4UJ75"/>
<gene>
    <name evidence="2" type="ORF">DXC34_17050</name>
</gene>
<dbReference type="Proteomes" id="UP000261223">
    <property type="component" value="Unassembled WGS sequence"/>
</dbReference>
<evidence type="ECO:0000313" key="3">
    <source>
        <dbReference type="Proteomes" id="UP000261223"/>
    </source>
</evidence>
<comment type="caution">
    <text evidence="2">The sequence shown here is derived from an EMBL/GenBank/DDBJ whole genome shotgun (WGS) entry which is preliminary data.</text>
</comment>
<dbReference type="Pfam" id="PF14055">
    <property type="entry name" value="NVEALA"/>
    <property type="match status" value="1"/>
</dbReference>
<keyword evidence="1" id="KW-0732">Signal</keyword>
<protein>
    <recommendedName>
        <fullName evidence="4">NVEALA protein</fullName>
    </recommendedName>
</protein>
<feature type="chain" id="PRO_5017713051" description="NVEALA protein" evidence="1">
    <location>
        <begin position="22"/>
        <end position="82"/>
    </location>
</feature>
<evidence type="ECO:0000313" key="2">
    <source>
        <dbReference type="EMBL" id="RGM09592.1"/>
    </source>
</evidence>
<proteinExistence type="predicted"/>
<feature type="signal peptide" evidence="1">
    <location>
        <begin position="1"/>
        <end position="21"/>
    </location>
</feature>
<organism evidence="2 3">
    <name type="scientific">Bacteroides stercoris</name>
    <dbReference type="NCBI Taxonomy" id="46506"/>
    <lineage>
        <taxon>Bacteria</taxon>
        <taxon>Pseudomonadati</taxon>
        <taxon>Bacteroidota</taxon>
        <taxon>Bacteroidia</taxon>
        <taxon>Bacteroidales</taxon>
        <taxon>Bacteroidaceae</taxon>
        <taxon>Bacteroides</taxon>
    </lineage>
</organism>
<dbReference type="EMBL" id="QSSV01000031">
    <property type="protein sequence ID" value="RGM09592.1"/>
    <property type="molecule type" value="Genomic_DNA"/>
</dbReference>